<keyword evidence="9" id="KW-0223">Dioxygenase</keyword>
<evidence type="ECO:0000256" key="7">
    <source>
        <dbReference type="SAM" id="MobiDB-lite"/>
    </source>
</evidence>
<dbReference type="InterPro" id="IPR001663">
    <property type="entry name" value="Rng_hydr_dOase-A"/>
</dbReference>
<dbReference type="GO" id="GO:0051213">
    <property type="term" value="F:dioxygenase activity"/>
    <property type="evidence" value="ECO:0007669"/>
    <property type="project" value="UniProtKB-KW"/>
</dbReference>
<dbReference type="PRINTS" id="PR00090">
    <property type="entry name" value="RNGDIOXGNASE"/>
</dbReference>
<gene>
    <name evidence="9" type="ORF">HH303_07070</name>
</gene>
<dbReference type="InterPro" id="IPR017941">
    <property type="entry name" value="Rieske_2Fe-2S"/>
</dbReference>
<dbReference type="SUPFAM" id="SSF55961">
    <property type="entry name" value="Bet v1-like"/>
    <property type="match status" value="1"/>
</dbReference>
<proteinExistence type="predicted"/>
<dbReference type="GO" id="GO:0051537">
    <property type="term" value="F:2 iron, 2 sulfur cluster binding"/>
    <property type="evidence" value="ECO:0007669"/>
    <property type="project" value="UniProtKB-KW"/>
</dbReference>
<evidence type="ECO:0000256" key="1">
    <source>
        <dbReference type="ARBA" id="ARBA00001962"/>
    </source>
</evidence>
<dbReference type="PANTHER" id="PTHR43756:SF5">
    <property type="entry name" value="CHOLINE MONOOXYGENASE, CHLOROPLASTIC"/>
    <property type="match status" value="1"/>
</dbReference>
<evidence type="ECO:0000256" key="5">
    <source>
        <dbReference type="ARBA" id="ARBA00023004"/>
    </source>
</evidence>
<reference evidence="9 10" key="1">
    <citation type="submission" date="2020-04" db="EMBL/GenBank/DDBJ databases">
        <title>Rhodospirillaceae bacterium KN72 isolated from deep sea.</title>
        <authorList>
            <person name="Zhang D.-C."/>
        </authorList>
    </citation>
    <scope>NUCLEOTIDE SEQUENCE [LARGE SCALE GENOMIC DNA]</scope>
    <source>
        <strain evidence="9 10">KN72</strain>
    </source>
</reference>
<dbReference type="InterPro" id="IPR036922">
    <property type="entry name" value="Rieske_2Fe-2S_sf"/>
</dbReference>
<feature type="domain" description="Rieske" evidence="8">
    <location>
        <begin position="56"/>
        <end position="165"/>
    </location>
</feature>
<dbReference type="Gene3D" id="2.102.10.10">
    <property type="entry name" value="Rieske [2Fe-2S] iron-sulphur domain"/>
    <property type="match status" value="1"/>
</dbReference>
<dbReference type="Proteomes" id="UP000539372">
    <property type="component" value="Unassembled WGS sequence"/>
</dbReference>
<keyword evidence="4" id="KW-0560">Oxidoreductase</keyword>
<accession>A0A7Y0DZ35</accession>
<dbReference type="AlphaFoldDB" id="A0A7Y0DZ35"/>
<keyword evidence="5" id="KW-0408">Iron</keyword>
<evidence type="ECO:0000313" key="9">
    <source>
        <dbReference type="EMBL" id="NMM44232.1"/>
    </source>
</evidence>
<dbReference type="CDD" id="cd03469">
    <property type="entry name" value="Rieske_RO_Alpha_N"/>
    <property type="match status" value="1"/>
</dbReference>
<dbReference type="EMBL" id="JABBNT010000002">
    <property type="protein sequence ID" value="NMM44232.1"/>
    <property type="molecule type" value="Genomic_DNA"/>
</dbReference>
<evidence type="ECO:0000256" key="2">
    <source>
        <dbReference type="ARBA" id="ARBA00022714"/>
    </source>
</evidence>
<evidence type="ECO:0000313" key="10">
    <source>
        <dbReference type="Proteomes" id="UP000539372"/>
    </source>
</evidence>
<evidence type="ECO:0000259" key="8">
    <source>
        <dbReference type="PROSITE" id="PS51296"/>
    </source>
</evidence>
<comment type="caution">
    <text evidence="9">The sequence shown here is derived from an EMBL/GenBank/DDBJ whole genome shotgun (WGS) entry which is preliminary data.</text>
</comment>
<dbReference type="PANTHER" id="PTHR43756">
    <property type="entry name" value="CHOLINE MONOOXYGENASE, CHLOROPLASTIC"/>
    <property type="match status" value="1"/>
</dbReference>
<name>A0A7Y0DZ35_9PROT</name>
<dbReference type="Pfam" id="PF00355">
    <property type="entry name" value="Rieske"/>
    <property type="match status" value="1"/>
</dbReference>
<dbReference type="InterPro" id="IPR015879">
    <property type="entry name" value="Ring_hydroxy_dOase_asu_C_dom"/>
</dbReference>
<organism evidence="9 10">
    <name type="scientific">Pacificispira spongiicola</name>
    <dbReference type="NCBI Taxonomy" id="2729598"/>
    <lineage>
        <taxon>Bacteria</taxon>
        <taxon>Pseudomonadati</taxon>
        <taxon>Pseudomonadota</taxon>
        <taxon>Alphaproteobacteria</taxon>
        <taxon>Rhodospirillales</taxon>
        <taxon>Rhodospirillaceae</taxon>
        <taxon>Pacificispira</taxon>
    </lineage>
</organism>
<dbReference type="RefSeq" id="WP_169624529.1">
    <property type="nucleotide sequence ID" value="NZ_JABBNT010000002.1"/>
</dbReference>
<keyword evidence="2" id="KW-0001">2Fe-2S</keyword>
<dbReference type="Pfam" id="PF00848">
    <property type="entry name" value="Ring_hydroxyl_A"/>
    <property type="match status" value="1"/>
</dbReference>
<keyword evidence="10" id="KW-1185">Reference proteome</keyword>
<sequence length="398" mass="45926">MSAVRPGTGKASGKTLTGDEDFDGLDRVEPTLPGSTYYDPAWYEHELDRIFYREWLYLCHGSTMAKPRSFRTFKIGSQRILLVRGEDGQLRGFHNTCRHRGSILCKEAQGRLTGKAIRCPYHQWAYSMEGDLLATSSLAEAADFDKADFPLYPVHVQEWRGLVFVCLGDDAPDLRDSFERGSDRIEHWPVEDLVVGYTWRKVMKCNWKTFWDNFNECLHCPNIHPELCDLVPIYGRRISGQRDDPHWQDTAESGDPRFVGGLKEGAQSWTSDGVALREPFPNLTPEEIARGQSYFISAPSVFIACHVDYMRSVRLLPLGPEETEIEVEWLFLPETMERPDFDLSKVTDFAILVMQQDAEASELNQEGMRSRRFTEGVLMPEEHWLKRFQDWVRERTDQ</sequence>
<comment type="cofactor">
    <cofactor evidence="1">
        <name>Fe cation</name>
        <dbReference type="ChEBI" id="CHEBI:24875"/>
    </cofactor>
</comment>
<keyword evidence="3" id="KW-0479">Metal-binding</keyword>
<evidence type="ECO:0000256" key="3">
    <source>
        <dbReference type="ARBA" id="ARBA00022723"/>
    </source>
</evidence>
<dbReference type="PROSITE" id="PS51296">
    <property type="entry name" value="RIESKE"/>
    <property type="match status" value="1"/>
</dbReference>
<feature type="region of interest" description="Disordered" evidence="7">
    <location>
        <begin position="1"/>
        <end position="25"/>
    </location>
</feature>
<protein>
    <submittedName>
        <fullName evidence="9">Aromatic ring-hydroxylating dioxygenase subunit alpha</fullName>
    </submittedName>
</protein>
<evidence type="ECO:0000256" key="6">
    <source>
        <dbReference type="ARBA" id="ARBA00023014"/>
    </source>
</evidence>
<dbReference type="GO" id="GO:0005506">
    <property type="term" value="F:iron ion binding"/>
    <property type="evidence" value="ECO:0007669"/>
    <property type="project" value="InterPro"/>
</dbReference>
<dbReference type="SUPFAM" id="SSF50022">
    <property type="entry name" value="ISP domain"/>
    <property type="match status" value="1"/>
</dbReference>
<dbReference type="Gene3D" id="3.90.380.10">
    <property type="entry name" value="Naphthalene 1,2-dioxygenase Alpha Subunit, Chain A, domain 1"/>
    <property type="match status" value="1"/>
</dbReference>
<evidence type="ECO:0000256" key="4">
    <source>
        <dbReference type="ARBA" id="ARBA00023002"/>
    </source>
</evidence>
<keyword evidence="6" id="KW-0411">Iron-sulfur</keyword>